<gene>
    <name evidence="2" type="ORF">HF878_00655</name>
</gene>
<feature type="signal peptide" evidence="1">
    <location>
        <begin position="1"/>
        <end position="24"/>
    </location>
</feature>
<dbReference type="Pfam" id="PF09411">
    <property type="entry name" value="PagL"/>
    <property type="match status" value="1"/>
</dbReference>
<sequence length="230" mass="24984">MAGILAVEMLFATGMAGAAAPVSAADHTTAASDATAAATPQTSTAAAAAEAGESQQVPSQEKEQAASQGRARAIDIQIDYFEGRFFKERNIDLYNLHVFWQNHTVHHIKTYYGLTVERAVGCTTKDGIYRDSEAVGLGPAVQLRWERPLGGKFTGSIDGTGSLLLYNHAHPADGRAYGFLWRIGPRLTYHYTSRDAVSLAYMFHHSSNGMKDHNPGYNGVGFSLGYEHRF</sequence>
<organism evidence="2 3">
    <name type="scientific">Selenomonas bovis</name>
    <dbReference type="NCBI Taxonomy" id="416586"/>
    <lineage>
        <taxon>Bacteria</taxon>
        <taxon>Bacillati</taxon>
        <taxon>Bacillota</taxon>
        <taxon>Negativicutes</taxon>
        <taxon>Selenomonadales</taxon>
        <taxon>Selenomonadaceae</taxon>
        <taxon>Selenomonas</taxon>
    </lineage>
</organism>
<keyword evidence="2" id="KW-0378">Hydrolase</keyword>
<proteinExistence type="predicted"/>
<protein>
    <submittedName>
        <fullName evidence="2">Acyloxyacyl hydrolase</fullName>
    </submittedName>
</protein>
<dbReference type="AlphaFoldDB" id="A0A848B3D6"/>
<dbReference type="InterPro" id="IPR018550">
    <property type="entry name" value="Lipid-A_deacylase-rel"/>
</dbReference>
<reference evidence="2 3" key="1">
    <citation type="submission" date="2020-04" db="EMBL/GenBank/DDBJ databases">
        <authorList>
            <person name="Hitch T.C.A."/>
            <person name="Wylensek D."/>
            <person name="Clavel T."/>
        </authorList>
    </citation>
    <scope>NUCLEOTIDE SEQUENCE [LARGE SCALE GENOMIC DNA]</scope>
    <source>
        <strain evidence="2 3">PG-130-P53-12</strain>
    </source>
</reference>
<evidence type="ECO:0000313" key="3">
    <source>
        <dbReference type="Proteomes" id="UP000543804"/>
    </source>
</evidence>
<dbReference type="GO" id="GO:0016787">
    <property type="term" value="F:hydrolase activity"/>
    <property type="evidence" value="ECO:0007669"/>
    <property type="project" value="UniProtKB-KW"/>
</dbReference>
<comment type="caution">
    <text evidence="2">The sequence shown here is derived from an EMBL/GenBank/DDBJ whole genome shotgun (WGS) entry which is preliminary data.</text>
</comment>
<dbReference type="Proteomes" id="UP000543804">
    <property type="component" value="Unassembled WGS sequence"/>
</dbReference>
<dbReference type="EMBL" id="JABAFA010000001">
    <property type="protein sequence ID" value="NMD97996.1"/>
    <property type="molecule type" value="Genomic_DNA"/>
</dbReference>
<evidence type="ECO:0000313" key="2">
    <source>
        <dbReference type="EMBL" id="NMD97996.1"/>
    </source>
</evidence>
<keyword evidence="3" id="KW-1185">Reference proteome</keyword>
<feature type="chain" id="PRO_5032449920" evidence="1">
    <location>
        <begin position="25"/>
        <end position="230"/>
    </location>
</feature>
<evidence type="ECO:0000256" key="1">
    <source>
        <dbReference type="SAM" id="SignalP"/>
    </source>
</evidence>
<keyword evidence="1" id="KW-0732">Signal</keyword>
<dbReference type="Gene3D" id="2.40.160.20">
    <property type="match status" value="1"/>
</dbReference>
<accession>A0A848B3D6</accession>
<name>A0A848B3D6_9FIRM</name>